<reference evidence="3 4" key="1">
    <citation type="journal article" date="2015" name="Genome Biol. Evol.">
        <title>Phylogenomic analyses indicate that early fungi evolved digesting cell walls of algal ancestors of land plants.</title>
        <authorList>
            <person name="Chang Y."/>
            <person name="Wang S."/>
            <person name="Sekimoto S."/>
            <person name="Aerts A.L."/>
            <person name="Choi C."/>
            <person name="Clum A."/>
            <person name="LaButti K.M."/>
            <person name="Lindquist E.A."/>
            <person name="Yee Ngan C."/>
            <person name="Ohm R.A."/>
            <person name="Salamov A.A."/>
            <person name="Grigoriev I.V."/>
            <person name="Spatafora J.W."/>
            <person name="Berbee M.L."/>
        </authorList>
    </citation>
    <scope>NUCLEOTIDE SEQUENCE [LARGE SCALE GENOMIC DNA]</scope>
    <source>
        <strain evidence="3 4">JEL478</strain>
    </source>
</reference>
<keyword evidence="4" id="KW-1185">Reference proteome</keyword>
<feature type="transmembrane region" description="Helical" evidence="2">
    <location>
        <begin position="85"/>
        <end position="106"/>
    </location>
</feature>
<organism evidence="3 4">
    <name type="scientific">Gonapodya prolifera (strain JEL478)</name>
    <name type="common">Monoblepharis prolifera</name>
    <dbReference type="NCBI Taxonomy" id="1344416"/>
    <lineage>
        <taxon>Eukaryota</taxon>
        <taxon>Fungi</taxon>
        <taxon>Fungi incertae sedis</taxon>
        <taxon>Chytridiomycota</taxon>
        <taxon>Chytridiomycota incertae sedis</taxon>
        <taxon>Monoblepharidomycetes</taxon>
        <taxon>Monoblepharidales</taxon>
        <taxon>Gonapodyaceae</taxon>
        <taxon>Gonapodya</taxon>
    </lineage>
</organism>
<evidence type="ECO:0000256" key="2">
    <source>
        <dbReference type="SAM" id="Phobius"/>
    </source>
</evidence>
<proteinExistence type="predicted"/>
<keyword evidence="2" id="KW-1133">Transmembrane helix</keyword>
<evidence type="ECO:0000256" key="1">
    <source>
        <dbReference type="SAM" id="MobiDB-lite"/>
    </source>
</evidence>
<keyword evidence="2" id="KW-0812">Transmembrane</keyword>
<accession>A0A138ZY11</accession>
<protein>
    <submittedName>
        <fullName evidence="3">Uncharacterized protein</fullName>
    </submittedName>
</protein>
<evidence type="ECO:0000313" key="3">
    <source>
        <dbReference type="EMBL" id="KXS09023.1"/>
    </source>
</evidence>
<sequence>MHVNLIKSVWISGQITRNVLDGQKNYSKKLVEELERSFTRSTSANKGDQNVASAPPSQQAPPPSSTLSVAQFNIVTQLFPLGRTVTLSAILCILIAVLLMASRAPWVMVASPRIEMSPLCDGNCQLARTLADLSGNALYVRRLEDELRETRATICRMEARLRALERSHV</sequence>
<gene>
    <name evidence="3" type="ORF">M427DRAFT_258814</name>
</gene>
<name>A0A138ZY11_GONPJ</name>
<feature type="region of interest" description="Disordered" evidence="1">
    <location>
        <begin position="39"/>
        <end position="64"/>
    </location>
</feature>
<dbReference type="AlphaFoldDB" id="A0A138ZY11"/>
<dbReference type="Proteomes" id="UP000070544">
    <property type="component" value="Unassembled WGS sequence"/>
</dbReference>
<dbReference type="EMBL" id="KQ965899">
    <property type="protein sequence ID" value="KXS09023.1"/>
    <property type="molecule type" value="Genomic_DNA"/>
</dbReference>
<keyword evidence="2" id="KW-0472">Membrane</keyword>
<feature type="compositionally biased region" description="Polar residues" evidence="1">
    <location>
        <begin position="39"/>
        <end position="51"/>
    </location>
</feature>
<evidence type="ECO:0000313" key="4">
    <source>
        <dbReference type="Proteomes" id="UP000070544"/>
    </source>
</evidence>